<dbReference type="RefSeq" id="WP_117330819.1">
    <property type="nucleotide sequence ID" value="NZ_QUWK01000009.1"/>
</dbReference>
<name>A0A372MFC7_9SPIR</name>
<dbReference type="EMBL" id="QUWK01000009">
    <property type="protein sequence ID" value="RFU94481.1"/>
    <property type="molecule type" value="Genomic_DNA"/>
</dbReference>
<reference evidence="7" key="1">
    <citation type="submission" date="2018-08" db="EMBL/GenBank/DDBJ databases">
        <authorList>
            <person name="Grouzdev D.S."/>
            <person name="Krutkina M.S."/>
        </authorList>
    </citation>
    <scope>NUCLEOTIDE SEQUENCE [LARGE SCALE GENOMIC DNA]</scope>
    <source>
        <strain evidence="7">4-11</strain>
    </source>
</reference>
<dbReference type="GO" id="GO:0003700">
    <property type="term" value="F:DNA-binding transcription factor activity"/>
    <property type="evidence" value="ECO:0007669"/>
    <property type="project" value="TreeGrafter"/>
</dbReference>
<evidence type="ECO:0000256" key="2">
    <source>
        <dbReference type="ARBA" id="ARBA00023125"/>
    </source>
</evidence>
<evidence type="ECO:0000256" key="1">
    <source>
        <dbReference type="ARBA" id="ARBA00023015"/>
    </source>
</evidence>
<dbReference type="InterPro" id="IPR001761">
    <property type="entry name" value="Peripla_BP/Lac1_sug-bd_dom"/>
</dbReference>
<evidence type="ECO:0000313" key="7">
    <source>
        <dbReference type="Proteomes" id="UP000264002"/>
    </source>
</evidence>
<keyword evidence="2" id="KW-0238">DNA-binding</keyword>
<dbReference type="GO" id="GO:0000976">
    <property type="term" value="F:transcription cis-regulatory region binding"/>
    <property type="evidence" value="ECO:0007669"/>
    <property type="project" value="TreeGrafter"/>
</dbReference>
<evidence type="ECO:0000256" key="4">
    <source>
        <dbReference type="SAM" id="Phobius"/>
    </source>
</evidence>
<dbReference type="Proteomes" id="UP000264002">
    <property type="component" value="Unassembled WGS sequence"/>
</dbReference>
<evidence type="ECO:0000313" key="6">
    <source>
        <dbReference type="EMBL" id="RFU94481.1"/>
    </source>
</evidence>
<keyword evidence="1" id="KW-0805">Transcription regulation</keyword>
<proteinExistence type="predicted"/>
<comment type="caution">
    <text evidence="6">The sequence shown here is derived from an EMBL/GenBank/DDBJ whole genome shotgun (WGS) entry which is preliminary data.</text>
</comment>
<dbReference type="OrthoDB" id="9775106at2"/>
<keyword evidence="4" id="KW-1133">Transmembrane helix</keyword>
<reference evidence="6 7" key="2">
    <citation type="submission" date="2018-09" db="EMBL/GenBank/DDBJ databases">
        <title>Genome of Sphaerochaeta halotolerans strain 4-11.</title>
        <authorList>
            <person name="Nazina T.N."/>
            <person name="Sokolova D.S."/>
        </authorList>
    </citation>
    <scope>NUCLEOTIDE SEQUENCE [LARGE SCALE GENOMIC DNA]</scope>
    <source>
        <strain evidence="6 7">4-11</strain>
    </source>
</reference>
<dbReference type="AlphaFoldDB" id="A0A372MFC7"/>
<gene>
    <name evidence="6" type="ORF">DYP60_09795</name>
</gene>
<keyword evidence="7" id="KW-1185">Reference proteome</keyword>
<sequence>MRRKTVTLQDIAEKVGLSTASVSMILAGKSLSRFPDETIDAVYHVSKELGYVSKRSKKDRRILLIVCPSVINPYFATLIQGMEQEAHVQGLGTMLCTTYWDTEKEKRVCEFAKEPTVGGVVFAMIPQQPELVRELSTTVPVVAVGDKQNELGLDTVDVNNYNAGILVAQHLLELGHRKIAYLCTSLNSEHSARVRRYEGLKAQIKQAGGEAELTLLTREIPSLTELNTIDIEHETGYMLAQRCIAEAPEVTAMVAINDMVAYGVMDAINDGGYSIPADYSVCGFDNIYPSSFGGVGLTSVEHFIVQGGRSAVRLVCEKMSKKPSRVIEGSGVTRIEYHNRLIVRSSTGVPKSK</sequence>
<dbReference type="SMART" id="SM00354">
    <property type="entry name" value="HTH_LACI"/>
    <property type="match status" value="1"/>
</dbReference>
<dbReference type="PANTHER" id="PTHR30146">
    <property type="entry name" value="LACI-RELATED TRANSCRIPTIONAL REPRESSOR"/>
    <property type="match status" value="1"/>
</dbReference>
<accession>A0A372MFC7</accession>
<dbReference type="InterPro" id="IPR000843">
    <property type="entry name" value="HTH_LacI"/>
</dbReference>
<dbReference type="PANTHER" id="PTHR30146:SF109">
    <property type="entry name" value="HTH-TYPE TRANSCRIPTIONAL REGULATOR GALS"/>
    <property type="match status" value="1"/>
</dbReference>
<dbReference type="SUPFAM" id="SSF53822">
    <property type="entry name" value="Periplasmic binding protein-like I"/>
    <property type="match status" value="1"/>
</dbReference>
<evidence type="ECO:0000256" key="3">
    <source>
        <dbReference type="ARBA" id="ARBA00023163"/>
    </source>
</evidence>
<organism evidence="6 7">
    <name type="scientific">Sphaerochaeta halotolerans</name>
    <dbReference type="NCBI Taxonomy" id="2293840"/>
    <lineage>
        <taxon>Bacteria</taxon>
        <taxon>Pseudomonadati</taxon>
        <taxon>Spirochaetota</taxon>
        <taxon>Spirochaetia</taxon>
        <taxon>Spirochaetales</taxon>
        <taxon>Sphaerochaetaceae</taxon>
        <taxon>Sphaerochaeta</taxon>
    </lineage>
</organism>
<dbReference type="Gene3D" id="3.40.50.2300">
    <property type="match status" value="2"/>
</dbReference>
<dbReference type="InterPro" id="IPR028082">
    <property type="entry name" value="Peripla_BP_I"/>
</dbReference>
<evidence type="ECO:0000259" key="5">
    <source>
        <dbReference type="SMART" id="SM00354"/>
    </source>
</evidence>
<feature type="domain" description="HTH lacI-type" evidence="5">
    <location>
        <begin position="5"/>
        <end position="72"/>
    </location>
</feature>
<protein>
    <submittedName>
        <fullName evidence="6">LacI family transcriptional regulator</fullName>
    </submittedName>
</protein>
<dbReference type="SUPFAM" id="SSF47413">
    <property type="entry name" value="lambda repressor-like DNA-binding domains"/>
    <property type="match status" value="1"/>
</dbReference>
<dbReference type="Pfam" id="PF00532">
    <property type="entry name" value="Peripla_BP_1"/>
    <property type="match status" value="1"/>
</dbReference>
<dbReference type="CDD" id="cd06267">
    <property type="entry name" value="PBP1_LacI_sugar_binding-like"/>
    <property type="match status" value="1"/>
</dbReference>
<feature type="transmembrane region" description="Helical" evidence="4">
    <location>
        <begin position="62"/>
        <end position="82"/>
    </location>
</feature>
<dbReference type="Gene3D" id="1.10.260.40">
    <property type="entry name" value="lambda repressor-like DNA-binding domains"/>
    <property type="match status" value="1"/>
</dbReference>
<keyword evidence="4" id="KW-0472">Membrane</keyword>
<keyword evidence="4" id="KW-0812">Transmembrane</keyword>
<keyword evidence="3" id="KW-0804">Transcription</keyword>
<dbReference type="InterPro" id="IPR010982">
    <property type="entry name" value="Lambda_DNA-bd_dom_sf"/>
</dbReference>